<dbReference type="Gene3D" id="1.10.340.70">
    <property type="match status" value="1"/>
</dbReference>
<organism evidence="2 3">
    <name type="scientific">Dendrobium nobile</name>
    <name type="common">Orchid</name>
    <dbReference type="NCBI Taxonomy" id="94219"/>
    <lineage>
        <taxon>Eukaryota</taxon>
        <taxon>Viridiplantae</taxon>
        <taxon>Streptophyta</taxon>
        <taxon>Embryophyta</taxon>
        <taxon>Tracheophyta</taxon>
        <taxon>Spermatophyta</taxon>
        <taxon>Magnoliopsida</taxon>
        <taxon>Liliopsida</taxon>
        <taxon>Asparagales</taxon>
        <taxon>Orchidaceae</taxon>
        <taxon>Epidendroideae</taxon>
        <taxon>Malaxideae</taxon>
        <taxon>Dendrobiinae</taxon>
        <taxon>Dendrobium</taxon>
    </lineage>
</organism>
<evidence type="ECO:0000259" key="1">
    <source>
        <dbReference type="Pfam" id="PF17921"/>
    </source>
</evidence>
<dbReference type="OrthoDB" id="695013at2759"/>
<evidence type="ECO:0000313" key="2">
    <source>
        <dbReference type="EMBL" id="KAI0503770.1"/>
    </source>
</evidence>
<dbReference type="InterPro" id="IPR050951">
    <property type="entry name" value="Retrovirus_Pol_polyprotein"/>
</dbReference>
<name>A0A8T3B2X2_DENNO</name>
<dbReference type="AlphaFoldDB" id="A0A8T3B2X2"/>
<evidence type="ECO:0000313" key="3">
    <source>
        <dbReference type="Proteomes" id="UP000829196"/>
    </source>
</evidence>
<dbReference type="Pfam" id="PF17921">
    <property type="entry name" value="Integrase_H2C2"/>
    <property type="match status" value="1"/>
</dbReference>
<feature type="domain" description="Integrase zinc-binding" evidence="1">
    <location>
        <begin position="78"/>
        <end position="119"/>
    </location>
</feature>
<keyword evidence="3" id="KW-1185">Reference proteome</keyword>
<dbReference type="Proteomes" id="UP000829196">
    <property type="component" value="Unassembled WGS sequence"/>
</dbReference>
<dbReference type="PANTHER" id="PTHR37984">
    <property type="entry name" value="PROTEIN CBG26694"/>
    <property type="match status" value="1"/>
</dbReference>
<dbReference type="EMBL" id="JAGYWB010000011">
    <property type="protein sequence ID" value="KAI0503770.1"/>
    <property type="molecule type" value="Genomic_DNA"/>
</dbReference>
<gene>
    <name evidence="2" type="ORF">KFK09_014713</name>
</gene>
<sequence>MEKLEISVINQKETKDMMLNQLMIKSTLKDRVLNSLSQDEKFQAIIQKVQAGQLENFVIDREGLLKYKGRICIPSVGSLREEILQEAHLSTYEIHPGSTKMYQELRSLFWWPGLRKVLQNL</sequence>
<proteinExistence type="predicted"/>
<dbReference type="SMR" id="A0A8T3B2X2"/>
<protein>
    <recommendedName>
        <fullName evidence="1">Integrase zinc-binding domain-containing protein</fullName>
    </recommendedName>
</protein>
<accession>A0A8T3B2X2</accession>
<dbReference type="PANTHER" id="PTHR37984:SF5">
    <property type="entry name" value="PROTEIN NYNRIN-LIKE"/>
    <property type="match status" value="1"/>
</dbReference>
<dbReference type="InterPro" id="IPR041588">
    <property type="entry name" value="Integrase_H2C2"/>
</dbReference>
<comment type="caution">
    <text evidence="2">The sequence shown here is derived from an EMBL/GenBank/DDBJ whole genome shotgun (WGS) entry which is preliminary data.</text>
</comment>
<reference evidence="2" key="1">
    <citation type="journal article" date="2022" name="Front. Genet.">
        <title>Chromosome-Scale Assembly of the Dendrobium nobile Genome Provides Insights Into the Molecular Mechanism of the Biosynthesis of the Medicinal Active Ingredient of Dendrobium.</title>
        <authorList>
            <person name="Xu Q."/>
            <person name="Niu S.-C."/>
            <person name="Li K.-L."/>
            <person name="Zheng P.-J."/>
            <person name="Zhang X.-J."/>
            <person name="Jia Y."/>
            <person name="Liu Y."/>
            <person name="Niu Y.-X."/>
            <person name="Yu L.-H."/>
            <person name="Chen D.-F."/>
            <person name="Zhang G.-Q."/>
        </authorList>
    </citation>
    <scope>NUCLEOTIDE SEQUENCE</scope>
    <source>
        <tissue evidence="2">Leaf</tissue>
    </source>
</reference>